<keyword evidence="2" id="KW-0732">Signal</keyword>
<reference evidence="3 5" key="2">
    <citation type="journal article" date="2014" name="BMC Genomics">
        <title>An improved genome release (version Mt4.0) for the model legume Medicago truncatula.</title>
        <authorList>
            <person name="Tang H."/>
            <person name="Krishnakumar V."/>
            <person name="Bidwell S."/>
            <person name="Rosen B."/>
            <person name="Chan A."/>
            <person name="Zhou S."/>
            <person name="Gentzbittel L."/>
            <person name="Childs K.L."/>
            <person name="Yandell M."/>
            <person name="Gundlach H."/>
            <person name="Mayer K.F."/>
            <person name="Schwartz D.C."/>
            <person name="Town C.D."/>
        </authorList>
    </citation>
    <scope>GENOME REANNOTATION</scope>
    <source>
        <strain evidence="4 5">cv. Jemalong A17</strain>
    </source>
</reference>
<feature type="signal peptide" evidence="2">
    <location>
        <begin position="1"/>
        <end position="19"/>
    </location>
</feature>
<organism evidence="3 5">
    <name type="scientific">Medicago truncatula</name>
    <name type="common">Barrel medic</name>
    <name type="synonym">Medicago tribuloides</name>
    <dbReference type="NCBI Taxonomy" id="3880"/>
    <lineage>
        <taxon>Eukaryota</taxon>
        <taxon>Viridiplantae</taxon>
        <taxon>Streptophyta</taxon>
        <taxon>Embryophyta</taxon>
        <taxon>Tracheophyta</taxon>
        <taxon>Spermatophyta</taxon>
        <taxon>Magnoliopsida</taxon>
        <taxon>eudicotyledons</taxon>
        <taxon>Gunneridae</taxon>
        <taxon>Pentapetalae</taxon>
        <taxon>rosids</taxon>
        <taxon>fabids</taxon>
        <taxon>Fabales</taxon>
        <taxon>Fabaceae</taxon>
        <taxon>Papilionoideae</taxon>
        <taxon>50 kb inversion clade</taxon>
        <taxon>NPAAA clade</taxon>
        <taxon>Hologalegina</taxon>
        <taxon>IRL clade</taxon>
        <taxon>Trifolieae</taxon>
        <taxon>Medicago</taxon>
    </lineage>
</organism>
<feature type="region of interest" description="Disordered" evidence="1">
    <location>
        <begin position="99"/>
        <end position="123"/>
    </location>
</feature>
<dbReference type="Proteomes" id="UP000002051">
    <property type="component" value="Chromosome 6"/>
</dbReference>
<dbReference type="PaxDb" id="3880-AES75473"/>
<protein>
    <submittedName>
        <fullName evidence="3">Transmembrane protein, putative</fullName>
    </submittedName>
</protein>
<feature type="compositionally biased region" description="Low complexity" evidence="1">
    <location>
        <begin position="101"/>
        <end position="110"/>
    </location>
</feature>
<name>G7KK29_MEDTR</name>
<accession>G7KK29</accession>
<evidence type="ECO:0000313" key="4">
    <source>
        <dbReference type="EnsemblPlants" id="AES75473"/>
    </source>
</evidence>
<dbReference type="HOGENOM" id="CLU_1527448_0_0_1"/>
<proteinExistence type="predicted"/>
<keyword evidence="3" id="KW-0812">Transmembrane</keyword>
<evidence type="ECO:0000313" key="5">
    <source>
        <dbReference type="Proteomes" id="UP000002051"/>
    </source>
</evidence>
<feature type="chain" id="PRO_5014573686" evidence="2">
    <location>
        <begin position="20"/>
        <end position="176"/>
    </location>
</feature>
<keyword evidence="5" id="KW-1185">Reference proteome</keyword>
<gene>
    <name evidence="3" type="ordered locus">MTR_6g045310</name>
</gene>
<dbReference type="EnsemblPlants" id="AES75473">
    <property type="protein sequence ID" value="AES75473"/>
    <property type="gene ID" value="MTR_6g045310"/>
</dbReference>
<sequence>MNSIRILFFFATLVVVVAGTATFNGGEFFLFPSFKNEDTLGNNNIASELVHLSRSNSVIPDDWEIYEEPASPSGEFPVNLDTSSQIHHHLLHPQIHHHLHQLSPPSSDQQPSPPPPSNDESQRERLVSWFKQNCNSIIISGVSGSFFFSSVRHRLGDIDIAFVLDFLDVRCSSCSL</sequence>
<reference evidence="3 5" key="1">
    <citation type="journal article" date="2011" name="Nature">
        <title>The Medicago genome provides insight into the evolution of rhizobial symbioses.</title>
        <authorList>
            <person name="Young N.D."/>
            <person name="Debelle F."/>
            <person name="Oldroyd G.E."/>
            <person name="Geurts R."/>
            <person name="Cannon S.B."/>
            <person name="Udvardi M.K."/>
            <person name="Benedito V.A."/>
            <person name="Mayer K.F."/>
            <person name="Gouzy J."/>
            <person name="Schoof H."/>
            <person name="Van de Peer Y."/>
            <person name="Proost S."/>
            <person name="Cook D.R."/>
            <person name="Meyers B.C."/>
            <person name="Spannagl M."/>
            <person name="Cheung F."/>
            <person name="De Mita S."/>
            <person name="Krishnakumar V."/>
            <person name="Gundlach H."/>
            <person name="Zhou S."/>
            <person name="Mudge J."/>
            <person name="Bharti A.K."/>
            <person name="Murray J.D."/>
            <person name="Naoumkina M.A."/>
            <person name="Rosen B."/>
            <person name="Silverstein K.A."/>
            <person name="Tang H."/>
            <person name="Rombauts S."/>
            <person name="Zhao P.X."/>
            <person name="Zhou P."/>
            <person name="Barbe V."/>
            <person name="Bardou P."/>
            <person name="Bechner M."/>
            <person name="Bellec A."/>
            <person name="Berger A."/>
            <person name="Berges H."/>
            <person name="Bidwell S."/>
            <person name="Bisseling T."/>
            <person name="Choisne N."/>
            <person name="Couloux A."/>
            <person name="Denny R."/>
            <person name="Deshpande S."/>
            <person name="Dai X."/>
            <person name="Doyle J.J."/>
            <person name="Dudez A.M."/>
            <person name="Farmer A.D."/>
            <person name="Fouteau S."/>
            <person name="Franken C."/>
            <person name="Gibelin C."/>
            <person name="Gish J."/>
            <person name="Goldstein S."/>
            <person name="Gonzalez A.J."/>
            <person name="Green P.J."/>
            <person name="Hallab A."/>
            <person name="Hartog M."/>
            <person name="Hua A."/>
            <person name="Humphray S.J."/>
            <person name="Jeong D.H."/>
            <person name="Jing Y."/>
            <person name="Jocker A."/>
            <person name="Kenton S.M."/>
            <person name="Kim D.J."/>
            <person name="Klee K."/>
            <person name="Lai H."/>
            <person name="Lang C."/>
            <person name="Lin S."/>
            <person name="Macmil S.L."/>
            <person name="Magdelenat G."/>
            <person name="Matthews L."/>
            <person name="McCorrison J."/>
            <person name="Monaghan E.L."/>
            <person name="Mun J.H."/>
            <person name="Najar F.Z."/>
            <person name="Nicholson C."/>
            <person name="Noirot C."/>
            <person name="O'Bleness M."/>
            <person name="Paule C.R."/>
            <person name="Poulain J."/>
            <person name="Prion F."/>
            <person name="Qin B."/>
            <person name="Qu C."/>
            <person name="Retzel E.F."/>
            <person name="Riddle C."/>
            <person name="Sallet E."/>
            <person name="Samain S."/>
            <person name="Samson N."/>
            <person name="Sanders I."/>
            <person name="Saurat O."/>
            <person name="Scarpelli C."/>
            <person name="Schiex T."/>
            <person name="Segurens B."/>
            <person name="Severin A.J."/>
            <person name="Sherrier D.J."/>
            <person name="Shi R."/>
            <person name="Sims S."/>
            <person name="Singer S.R."/>
            <person name="Sinharoy S."/>
            <person name="Sterck L."/>
            <person name="Viollet A."/>
            <person name="Wang B.B."/>
            <person name="Wang K."/>
            <person name="Wang M."/>
            <person name="Wang X."/>
            <person name="Warfsmann J."/>
            <person name="Weissenbach J."/>
            <person name="White D.D."/>
            <person name="White J.D."/>
            <person name="Wiley G.B."/>
            <person name="Wincker P."/>
            <person name="Xing Y."/>
            <person name="Yang L."/>
            <person name="Yao Z."/>
            <person name="Ying F."/>
            <person name="Zhai J."/>
            <person name="Zhou L."/>
            <person name="Zuber A."/>
            <person name="Denarie J."/>
            <person name="Dixon R.A."/>
            <person name="May G.D."/>
            <person name="Schwartz D.C."/>
            <person name="Rogers J."/>
            <person name="Quetier F."/>
            <person name="Town C.D."/>
            <person name="Roe B.A."/>
        </authorList>
    </citation>
    <scope>NUCLEOTIDE SEQUENCE [LARGE SCALE GENOMIC DNA]</scope>
    <source>
        <strain evidence="3">A17</strain>
        <strain evidence="4 5">cv. Jemalong A17</strain>
    </source>
</reference>
<dbReference type="AlphaFoldDB" id="G7KK29"/>
<reference evidence="4" key="3">
    <citation type="submission" date="2015-04" db="UniProtKB">
        <authorList>
            <consortium name="EnsemblPlants"/>
        </authorList>
    </citation>
    <scope>IDENTIFICATION</scope>
    <source>
        <strain evidence="4">cv. Jemalong A17</strain>
    </source>
</reference>
<dbReference type="EMBL" id="CM001222">
    <property type="protein sequence ID" value="AES75473.1"/>
    <property type="molecule type" value="Genomic_DNA"/>
</dbReference>
<keyword evidence="3" id="KW-0472">Membrane</keyword>
<evidence type="ECO:0000313" key="3">
    <source>
        <dbReference type="EMBL" id="AES75473.1"/>
    </source>
</evidence>
<evidence type="ECO:0000256" key="2">
    <source>
        <dbReference type="SAM" id="SignalP"/>
    </source>
</evidence>
<evidence type="ECO:0000256" key="1">
    <source>
        <dbReference type="SAM" id="MobiDB-lite"/>
    </source>
</evidence>